<feature type="region of interest" description="Disordered" evidence="2">
    <location>
        <begin position="596"/>
        <end position="673"/>
    </location>
</feature>
<dbReference type="PaxDb" id="3218-PP1S143_113V6.1"/>
<dbReference type="GO" id="GO:1990716">
    <property type="term" value="C:axonemal central apparatus"/>
    <property type="evidence" value="ECO:0000318"/>
    <property type="project" value="GO_Central"/>
</dbReference>
<feature type="compositionally biased region" description="Basic and acidic residues" evidence="2">
    <location>
        <begin position="786"/>
        <end position="802"/>
    </location>
</feature>
<dbReference type="STRING" id="3218.A0A2K1KMJ7"/>
<evidence type="ECO:0000256" key="2">
    <source>
        <dbReference type="SAM" id="MobiDB-lite"/>
    </source>
</evidence>
<feature type="compositionally biased region" description="Basic and acidic residues" evidence="2">
    <location>
        <begin position="1"/>
        <end position="22"/>
    </location>
</feature>
<feature type="region of interest" description="Disordered" evidence="2">
    <location>
        <begin position="894"/>
        <end position="917"/>
    </location>
</feature>
<dbReference type="GO" id="GO:1904158">
    <property type="term" value="P:axonemal central apparatus assembly"/>
    <property type="evidence" value="ECO:0000318"/>
    <property type="project" value="GO_Central"/>
</dbReference>
<proteinExistence type="predicted"/>
<dbReference type="PANTHER" id="PTHR21963:SF1">
    <property type="entry name" value="SPERM-ASSOCIATED ANTIGEN 17"/>
    <property type="match status" value="1"/>
</dbReference>
<keyword evidence="1" id="KW-0175">Coiled coil</keyword>
<accession>A0A2K1KMJ7</accession>
<reference evidence="3 5" key="2">
    <citation type="journal article" date="2018" name="Plant J.">
        <title>The Physcomitrella patens chromosome-scale assembly reveals moss genome structure and evolution.</title>
        <authorList>
            <person name="Lang D."/>
            <person name="Ullrich K.K."/>
            <person name="Murat F."/>
            <person name="Fuchs J."/>
            <person name="Jenkins J."/>
            <person name="Haas F.B."/>
            <person name="Piednoel M."/>
            <person name="Gundlach H."/>
            <person name="Van Bel M."/>
            <person name="Meyberg R."/>
            <person name="Vives C."/>
            <person name="Morata J."/>
            <person name="Symeonidi A."/>
            <person name="Hiss M."/>
            <person name="Muchero W."/>
            <person name="Kamisugi Y."/>
            <person name="Saleh O."/>
            <person name="Blanc G."/>
            <person name="Decker E.L."/>
            <person name="van Gessel N."/>
            <person name="Grimwood J."/>
            <person name="Hayes R.D."/>
            <person name="Graham S.W."/>
            <person name="Gunter L.E."/>
            <person name="McDaniel S.F."/>
            <person name="Hoernstein S.N.W."/>
            <person name="Larsson A."/>
            <person name="Li F.W."/>
            <person name="Perroud P.F."/>
            <person name="Phillips J."/>
            <person name="Ranjan P."/>
            <person name="Rokshar D.S."/>
            <person name="Rothfels C.J."/>
            <person name="Schneider L."/>
            <person name="Shu S."/>
            <person name="Stevenson D.W."/>
            <person name="Thummler F."/>
            <person name="Tillich M."/>
            <person name="Villarreal Aguilar J.C."/>
            <person name="Widiez T."/>
            <person name="Wong G.K."/>
            <person name="Wymore A."/>
            <person name="Zhang Y."/>
            <person name="Zimmer A.D."/>
            <person name="Quatrano R.S."/>
            <person name="Mayer K.F.X."/>
            <person name="Goodstein D."/>
            <person name="Casacuberta J.M."/>
            <person name="Vandepoele K."/>
            <person name="Reski R."/>
            <person name="Cuming A.C."/>
            <person name="Tuskan G.A."/>
            <person name="Maumus F."/>
            <person name="Salse J."/>
            <person name="Schmutz J."/>
            <person name="Rensing S.A."/>
        </authorList>
    </citation>
    <scope>NUCLEOTIDE SEQUENCE [LARGE SCALE GENOMIC DNA]</scope>
    <source>
        <strain evidence="4 5">cv. Gransden 2004</strain>
    </source>
</reference>
<feature type="compositionally biased region" description="Basic and acidic residues" evidence="2">
    <location>
        <begin position="1254"/>
        <end position="1268"/>
    </location>
</feature>
<feature type="compositionally biased region" description="Basic and acidic residues" evidence="2">
    <location>
        <begin position="1405"/>
        <end position="1425"/>
    </location>
</feature>
<name>A0A2K1KMJ7_PHYPA</name>
<feature type="coiled-coil region" evidence="1">
    <location>
        <begin position="537"/>
        <end position="579"/>
    </location>
</feature>
<feature type="compositionally biased region" description="Basic and acidic residues" evidence="2">
    <location>
        <begin position="1168"/>
        <end position="1179"/>
    </location>
</feature>
<gene>
    <name evidence="3" type="ORF">PHYPA_005903</name>
</gene>
<feature type="region of interest" description="Disordered" evidence="2">
    <location>
        <begin position="1663"/>
        <end position="1703"/>
    </location>
</feature>
<feature type="compositionally biased region" description="Low complexity" evidence="2">
    <location>
        <begin position="225"/>
        <end position="235"/>
    </location>
</feature>
<feature type="compositionally biased region" description="Basic and acidic residues" evidence="2">
    <location>
        <begin position="1688"/>
        <end position="1703"/>
    </location>
</feature>
<reference evidence="3 5" key="1">
    <citation type="journal article" date="2008" name="Science">
        <title>The Physcomitrella genome reveals evolutionary insights into the conquest of land by plants.</title>
        <authorList>
            <person name="Rensing S."/>
            <person name="Lang D."/>
            <person name="Zimmer A."/>
            <person name="Terry A."/>
            <person name="Salamov A."/>
            <person name="Shapiro H."/>
            <person name="Nishiyama T."/>
            <person name="Perroud P.-F."/>
            <person name="Lindquist E."/>
            <person name="Kamisugi Y."/>
            <person name="Tanahashi T."/>
            <person name="Sakakibara K."/>
            <person name="Fujita T."/>
            <person name="Oishi K."/>
            <person name="Shin-I T."/>
            <person name="Kuroki Y."/>
            <person name="Toyoda A."/>
            <person name="Suzuki Y."/>
            <person name="Hashimoto A."/>
            <person name="Yamaguchi K."/>
            <person name="Sugano A."/>
            <person name="Kohara Y."/>
            <person name="Fujiyama A."/>
            <person name="Anterola A."/>
            <person name="Aoki S."/>
            <person name="Ashton N."/>
            <person name="Barbazuk W.B."/>
            <person name="Barker E."/>
            <person name="Bennetzen J."/>
            <person name="Bezanilla M."/>
            <person name="Blankenship R."/>
            <person name="Cho S.H."/>
            <person name="Dutcher S."/>
            <person name="Estelle M."/>
            <person name="Fawcett J.A."/>
            <person name="Gundlach H."/>
            <person name="Hanada K."/>
            <person name="Heyl A."/>
            <person name="Hicks K.A."/>
            <person name="Hugh J."/>
            <person name="Lohr M."/>
            <person name="Mayer K."/>
            <person name="Melkozernov A."/>
            <person name="Murata T."/>
            <person name="Nelson D."/>
            <person name="Pils B."/>
            <person name="Prigge M."/>
            <person name="Reiss B."/>
            <person name="Renner T."/>
            <person name="Rombauts S."/>
            <person name="Rushton P."/>
            <person name="Sanderfoot A."/>
            <person name="Schween G."/>
            <person name="Shiu S.-H."/>
            <person name="Stueber K."/>
            <person name="Theodoulou F.L."/>
            <person name="Tu H."/>
            <person name="Van de Peer Y."/>
            <person name="Verrier P.J."/>
            <person name="Waters E."/>
            <person name="Wood A."/>
            <person name="Yang L."/>
            <person name="Cove D."/>
            <person name="Cuming A."/>
            <person name="Hasebe M."/>
            <person name="Lucas S."/>
            <person name="Mishler D.B."/>
            <person name="Reski R."/>
            <person name="Grigoriev I."/>
            <person name="Quatrano R.S."/>
            <person name="Boore J.L."/>
        </authorList>
    </citation>
    <scope>NUCLEOTIDE SEQUENCE [LARGE SCALE GENOMIC DNA]</scope>
    <source>
        <strain evidence="4 5">cv. Gransden 2004</strain>
    </source>
</reference>
<feature type="region of interest" description="Disordered" evidence="2">
    <location>
        <begin position="1405"/>
        <end position="1437"/>
    </location>
</feature>
<feature type="region of interest" description="Disordered" evidence="2">
    <location>
        <begin position="164"/>
        <end position="192"/>
    </location>
</feature>
<keyword evidence="5" id="KW-1185">Reference proteome</keyword>
<evidence type="ECO:0000313" key="4">
    <source>
        <dbReference type="EnsemblPlants" id="Pp3c4_7550V3.1"/>
    </source>
</evidence>
<dbReference type="Gramene" id="Pp3c4_7550V3.1">
    <property type="protein sequence ID" value="Pp3c4_7550V3.1"/>
    <property type="gene ID" value="Pp3c4_7550"/>
</dbReference>
<feature type="region of interest" description="Disordered" evidence="2">
    <location>
        <begin position="1130"/>
        <end position="1179"/>
    </location>
</feature>
<dbReference type="EnsemblPlants" id="Pp3c4_7550V3.1">
    <property type="protein sequence ID" value="Pp3c4_7550V3.1"/>
    <property type="gene ID" value="Pp3c4_7550"/>
</dbReference>
<feature type="compositionally biased region" description="Basic and acidic residues" evidence="2">
    <location>
        <begin position="1142"/>
        <end position="1151"/>
    </location>
</feature>
<feature type="region of interest" description="Disordered" evidence="2">
    <location>
        <begin position="841"/>
        <end position="875"/>
    </location>
</feature>
<dbReference type="PANTHER" id="PTHR21963">
    <property type="entry name" value="PF6"/>
    <property type="match status" value="1"/>
</dbReference>
<feature type="compositionally biased region" description="Basic and acidic residues" evidence="2">
    <location>
        <begin position="841"/>
        <end position="850"/>
    </location>
</feature>
<evidence type="ECO:0000313" key="3">
    <source>
        <dbReference type="EMBL" id="PNR55010.1"/>
    </source>
</evidence>
<feature type="compositionally biased region" description="Basic and acidic residues" evidence="2">
    <location>
        <begin position="617"/>
        <end position="650"/>
    </location>
</feature>
<feature type="region of interest" description="Disordered" evidence="2">
    <location>
        <begin position="1451"/>
        <end position="1472"/>
    </location>
</feature>
<dbReference type="Proteomes" id="UP000006727">
    <property type="component" value="Chromosome 4"/>
</dbReference>
<reference evidence="4" key="3">
    <citation type="submission" date="2020-12" db="UniProtKB">
        <authorList>
            <consortium name="EnsemblPlants"/>
        </authorList>
    </citation>
    <scope>IDENTIFICATION</scope>
</reference>
<feature type="region of interest" description="Disordered" evidence="2">
    <location>
        <begin position="1254"/>
        <end position="1279"/>
    </location>
</feature>
<feature type="compositionally biased region" description="Polar residues" evidence="2">
    <location>
        <begin position="651"/>
        <end position="664"/>
    </location>
</feature>
<dbReference type="InterPro" id="IPR026173">
    <property type="entry name" value="SPAG17"/>
</dbReference>
<evidence type="ECO:0000256" key="1">
    <source>
        <dbReference type="SAM" id="Coils"/>
    </source>
</evidence>
<feature type="region of interest" description="Disordered" evidence="2">
    <location>
        <begin position="1"/>
        <end position="36"/>
    </location>
</feature>
<dbReference type="EMBL" id="ABEU02000004">
    <property type="protein sequence ID" value="PNR55010.1"/>
    <property type="molecule type" value="Genomic_DNA"/>
</dbReference>
<sequence>MADSRSAKDARGNPIREVRFGGEAEVSPEEEELRQPAPLPEWSINWTSLGIRIETLLPVDPETLVNTTNVVGRPAFSMEIVDVHVLVAEELAIDPPTELGEKLKAAQKTGEAEWLTPELVNMVLEAKSLVDRDEECRIEEQRRIANAETCKLNIKEAKAKETEARQRFEEGMSQIREFEQRENERKERESSSNFIATAAATAAAALGGGTGSKLGSKAGSKKASAKAPPVKSSKVGSRVAPASTLVLSPEEERKQLEHSIATLQTALFACEKKVKMVEYLDRKQKAEKSNPLTTTRIYWCLGLGETAEELIKHVTVPHMFKAVFKLEKKPPLENVQLFEPSPMPPFIKELLALAQTNKLEHPARKIPVLDVLYEDPPPPKLVELGGENGKPGALSSPLGVPPRGDLPYVMLAKAIVSGIVCLQQQMEAYSKLDGSITGNFEIPEAVPRKDVNVTYYKALLDTVPAEWVSLPILLHCMVEQVSYYDTSLEDMAALEAANANERLATGFDASILRLGQGLSCMRRSSALLHDIVEEIRAKQAEEDLNTVEEMLKVFLEIAGNEAERRNEEAEKLAADAAAKAAEGEVAATVDAIAVGKEPPEKRKSHRKSVLKLVQDSEGDKRSMKDGLKSSKDNGRNSSKDDWQRTSREMSSRTGLTLKQGLSKTGSKKESHISWDPAASEFKELVGASAEKGDEHSLVMYEFSRVDRLERTVKHKALEFLDSVDVVNVEKHMLSLLGYPGKDRASMPKIPFLSDEKRGACLEALRWFVRGQSDLLSKDLYSNYKQEQREQTYGRPRLMETLERPGGPRSKMGPLNLAAIQRYKKLRMLLEILSEEEKRAFNLPDDSERAPAKGSEALTPKEEQADDDLTEEERKELDKGNDILHDCGCQSLRSHNSGRLVSDAPPKEDSTLSSQSKRREPFLPFQRITDWRFIEALPSGLLGEVYGRARTRLPYRAYRYDRDEDCMIEALYADDRDHVWQGVVASQIGFGDFVAKMDNPSPAMLVTGKHATYDVEEKYAIVLERYKCHLAEHQGLVWTGHPAKTDIQWEPQTTVIKDGHIILLRAHGPDDSSDSPRVKSVNACLRDGIVVSFFIDNDGTMSMQVTNPANQTFEITSTGIVRMFASHLHASKVEEAETPEGEVPGRRGDGKTAEQPPLPSPAPPPPPKEGAEGAKSEEPVEKRIFRDLLVQEKGEQESWRCILPTGAVVRYRNNGDAQVLYRQGNVSDFRHDYEGGPCWITANNEGFLVAQRDPREGEAAEKLAEEELAPRGAPPPPPEKKVFIKKGSKAGSPALEVPSEVPEVRPIEPTDPIFIPLPKLKVEHFYDPETGDEVMTREDLVVVIKSERKKSTFVQHADGTQIYSVITEVCSTPENVMSQGEAMMDQIAEVFPKNPPRIKPEVLRPEGEIASKDEGGEGNEYGERRVSAGAGGTEKKGSVRHTLAVADKKDNLMGKKNPSISKSEGSEKPYIKPSLLDLHPRPVLPEISTTWHIHKEGLAKVQGKFGSETQQSGVCVEFETVDGLYAATWSKQARQISLSMPGGASLYSVGSTISFDPTDGSKKYDPYQTEEDDRKHGPFVNTNGVYVFDVVEGSLTFTDNAGQGFRVFGRGTEWETIISGKTATQNAKEAPIFEQLLLAHATAIPEGLEQDLYAKELAKYFPNDPPYQTSDLRKSLKKGNPEVPAEPPPKPEKKGSREKSVKESKLGSVLGAEIVEEAGSTSTRVDVRADFELTPLGEWKPLHPISRPATPSPPSSEPSEPIMLGPYPRLFVIHEAGHGYEFLHEEMYQQYETAKFYDKLCSKNSEKYVISDEEAVFHTFVTTENRKQIGLYKLIKEKDNEDEEHNYTPSLTLPASRRVSLHAKRVQGKHRSNKLQTRTKCDWIQLQYSLPKLPRVINPSTPEIDSNKDTSGFVYRQIVELPSIQEAIQKKMDKILEVFSRWQWVNLELQEIEIIPDTRTDEDILMERYIACRIRESKKFKKRETLRASRLSFRG</sequence>
<feature type="compositionally biased region" description="Pro residues" evidence="2">
    <location>
        <begin position="1155"/>
        <end position="1167"/>
    </location>
</feature>
<organism evidence="3">
    <name type="scientific">Physcomitrium patens</name>
    <name type="common">Spreading-leaved earth moss</name>
    <name type="synonym">Physcomitrella patens</name>
    <dbReference type="NCBI Taxonomy" id="3218"/>
    <lineage>
        <taxon>Eukaryota</taxon>
        <taxon>Viridiplantae</taxon>
        <taxon>Streptophyta</taxon>
        <taxon>Embryophyta</taxon>
        <taxon>Bryophyta</taxon>
        <taxon>Bryophytina</taxon>
        <taxon>Bryopsida</taxon>
        <taxon>Funariidae</taxon>
        <taxon>Funariales</taxon>
        <taxon>Funariaceae</taxon>
        <taxon>Physcomitrium</taxon>
    </lineage>
</organism>
<evidence type="ECO:0000313" key="5">
    <source>
        <dbReference type="Proteomes" id="UP000006727"/>
    </source>
</evidence>
<feature type="region of interest" description="Disordered" evidence="2">
    <location>
        <begin position="206"/>
        <end position="235"/>
    </location>
</feature>
<feature type="region of interest" description="Disordered" evidence="2">
    <location>
        <begin position="786"/>
        <end position="812"/>
    </location>
</feature>
<dbReference type="InParanoid" id="A0A2K1KMJ7"/>
<protein>
    <submittedName>
        <fullName evidence="3 4">Uncharacterized protein</fullName>
    </submittedName>
</protein>
<feature type="region of interest" description="Disordered" evidence="2">
    <location>
        <begin position="1739"/>
        <end position="1761"/>
    </location>
</feature>
<feature type="compositionally biased region" description="Basic and acidic residues" evidence="2">
    <location>
        <begin position="164"/>
        <end position="190"/>
    </location>
</feature>